<organism evidence="10 11">
    <name type="scientific">Microbulbifer harenosus</name>
    <dbReference type="NCBI Taxonomy" id="2576840"/>
    <lineage>
        <taxon>Bacteria</taxon>
        <taxon>Pseudomonadati</taxon>
        <taxon>Pseudomonadota</taxon>
        <taxon>Gammaproteobacteria</taxon>
        <taxon>Cellvibrionales</taxon>
        <taxon>Microbulbiferaceae</taxon>
        <taxon>Microbulbifer</taxon>
    </lineage>
</organism>
<dbReference type="Proteomes" id="UP000306791">
    <property type="component" value="Unassembled WGS sequence"/>
</dbReference>
<evidence type="ECO:0000256" key="1">
    <source>
        <dbReference type="ARBA" id="ARBA00004651"/>
    </source>
</evidence>
<comment type="subcellular location">
    <subcellularLocation>
        <location evidence="1 8">Cell membrane</location>
        <topology evidence="1 8">Multi-pass membrane protein</topology>
    </subcellularLocation>
</comment>
<dbReference type="InterPro" id="IPR026033">
    <property type="entry name" value="Azg-like_bact_archaea"/>
</dbReference>
<accession>A0ABY2UGX8</accession>
<proteinExistence type="inferred from homology"/>
<sequence>MQRVVEYFNLGPAASVSGAQPADFWRRELLAGLTTFLAMAYITVVNPAMLAEAGMDFGGVFVATCLAAAFGSILMGLLGNYPVGLAPGMGQNAFFTYAVVLGMGHPWQTALGAVFLSGILFVALSLLPFREWLINAIPRNLKLGISAGIGLFLGIVALSNAGVVVDNPATLVSLGDLTAFGPLMCLIGFVVIAALAQRGVKGAVVIGIVAVSAVGWLLGEVEFKGVVALPPSPAPVLMQLDIVGALDISMVTVILTMLLVDVFDTAGTMVGVANRAGLVRPDGSLPRLGKALLADSGATLGGALLGTSSTTSYIESAVGVEAGGRTGVTAIVCGVAFLLCLLFAPLAQSVPAYATAAALLFVACLMARSLADLDWGDHSESAPAVVTALAMPLGYSIADGIGLGFIAYTGIKLLNGQYRECPPVVYLVAGIFALKFAFL</sequence>
<name>A0ABY2UGX8_9GAMM</name>
<evidence type="ECO:0000256" key="4">
    <source>
        <dbReference type="ARBA" id="ARBA00022475"/>
    </source>
</evidence>
<dbReference type="EMBL" id="VANI01000011">
    <property type="protein sequence ID" value="TLM77015.1"/>
    <property type="molecule type" value="Genomic_DNA"/>
</dbReference>
<feature type="transmembrane region" description="Helical" evidence="9">
    <location>
        <begin position="352"/>
        <end position="371"/>
    </location>
</feature>
<evidence type="ECO:0000313" key="10">
    <source>
        <dbReference type="EMBL" id="TLM77015.1"/>
    </source>
</evidence>
<evidence type="ECO:0000313" key="11">
    <source>
        <dbReference type="Proteomes" id="UP000306791"/>
    </source>
</evidence>
<feature type="transmembrane region" description="Helical" evidence="9">
    <location>
        <begin position="328"/>
        <end position="346"/>
    </location>
</feature>
<evidence type="ECO:0000256" key="9">
    <source>
        <dbReference type="SAM" id="Phobius"/>
    </source>
</evidence>
<feature type="transmembrane region" description="Helical" evidence="9">
    <location>
        <begin position="141"/>
        <end position="165"/>
    </location>
</feature>
<feature type="transmembrane region" description="Helical" evidence="9">
    <location>
        <begin position="57"/>
        <end position="78"/>
    </location>
</feature>
<evidence type="ECO:0000256" key="7">
    <source>
        <dbReference type="ARBA" id="ARBA00023136"/>
    </source>
</evidence>
<keyword evidence="6 8" id="KW-1133">Transmembrane helix</keyword>
<gene>
    <name evidence="10" type="ORF">FDY93_11695</name>
</gene>
<keyword evidence="4 8" id="KW-1003">Cell membrane</keyword>
<feature type="transmembrane region" description="Helical" evidence="9">
    <location>
        <begin position="423"/>
        <end position="438"/>
    </location>
</feature>
<evidence type="ECO:0000256" key="5">
    <source>
        <dbReference type="ARBA" id="ARBA00022692"/>
    </source>
</evidence>
<evidence type="ECO:0000256" key="2">
    <source>
        <dbReference type="ARBA" id="ARBA00005697"/>
    </source>
</evidence>
<feature type="transmembrane region" description="Helical" evidence="9">
    <location>
        <begin position="110"/>
        <end position="129"/>
    </location>
</feature>
<dbReference type="PANTHER" id="PTHR43337">
    <property type="entry name" value="XANTHINE/URACIL PERMEASE C887.17-RELATED"/>
    <property type="match status" value="1"/>
</dbReference>
<keyword evidence="3 8" id="KW-0813">Transport</keyword>
<keyword evidence="11" id="KW-1185">Reference proteome</keyword>
<evidence type="ECO:0000256" key="8">
    <source>
        <dbReference type="PIRNR" id="PIRNR005353"/>
    </source>
</evidence>
<comment type="similarity">
    <text evidence="2 8">Belongs to the nucleobase:cation symporter-2 (NCS2) (TC 2.A.40) family. Azg-like subfamily.</text>
</comment>
<dbReference type="PANTHER" id="PTHR43337:SF1">
    <property type="entry name" value="XANTHINE_URACIL PERMEASE C887.17-RELATED"/>
    <property type="match status" value="1"/>
</dbReference>
<dbReference type="PIRSF" id="PIRSF005353">
    <property type="entry name" value="PbuG"/>
    <property type="match status" value="1"/>
</dbReference>
<evidence type="ECO:0000256" key="3">
    <source>
        <dbReference type="ARBA" id="ARBA00022448"/>
    </source>
</evidence>
<feature type="transmembrane region" description="Helical" evidence="9">
    <location>
        <begin position="177"/>
        <end position="196"/>
    </location>
</feature>
<comment type="caution">
    <text evidence="10">The sequence shown here is derived from an EMBL/GenBank/DDBJ whole genome shotgun (WGS) entry which is preliminary data.</text>
</comment>
<evidence type="ECO:0000256" key="6">
    <source>
        <dbReference type="ARBA" id="ARBA00022989"/>
    </source>
</evidence>
<keyword evidence="5 8" id="KW-0812">Transmembrane</keyword>
<protein>
    <submittedName>
        <fullName evidence="10">NCS2 family permease</fullName>
    </submittedName>
</protein>
<feature type="transmembrane region" description="Helical" evidence="9">
    <location>
        <begin position="203"/>
        <end position="219"/>
    </location>
</feature>
<dbReference type="InterPro" id="IPR045018">
    <property type="entry name" value="Azg-like"/>
</dbReference>
<dbReference type="RefSeq" id="WP_138235923.1">
    <property type="nucleotide sequence ID" value="NZ_CP185860.1"/>
</dbReference>
<dbReference type="Pfam" id="PF00860">
    <property type="entry name" value="Xan_ur_permease"/>
    <property type="match status" value="1"/>
</dbReference>
<reference evidence="10 11" key="1">
    <citation type="submission" date="2019-05" db="EMBL/GenBank/DDBJ databases">
        <title>Microbulbifer harenosus sp. nov., an alginate-degrading bacterium isolated from coastal sand.</title>
        <authorList>
            <person name="Huang H."/>
            <person name="Mo K."/>
            <person name="Bao S."/>
        </authorList>
    </citation>
    <scope>NUCLEOTIDE SEQUENCE [LARGE SCALE GENOMIC DNA]</scope>
    <source>
        <strain evidence="10 11">HB161719</strain>
    </source>
</reference>
<feature type="transmembrane region" description="Helical" evidence="9">
    <location>
        <begin position="383"/>
        <end position="411"/>
    </location>
</feature>
<dbReference type="InterPro" id="IPR006043">
    <property type="entry name" value="NCS2"/>
</dbReference>
<feature type="transmembrane region" description="Helical" evidence="9">
    <location>
        <begin position="29"/>
        <end position="51"/>
    </location>
</feature>
<keyword evidence="7 8" id="KW-0472">Membrane</keyword>